<keyword evidence="1" id="KW-0597">Phosphoprotein</keyword>
<accession>A0ABV7F112</accession>
<feature type="domain" description="PAC" evidence="4">
    <location>
        <begin position="344"/>
        <end position="396"/>
    </location>
</feature>
<dbReference type="InterPro" id="IPR029787">
    <property type="entry name" value="Nucleotide_cyclase"/>
</dbReference>
<dbReference type="Pfam" id="PF13426">
    <property type="entry name" value="PAS_9"/>
    <property type="match status" value="1"/>
</dbReference>
<dbReference type="PANTHER" id="PTHR44757:SF4">
    <property type="entry name" value="DIGUANYLATE CYCLASE DGCE-RELATED"/>
    <property type="match status" value="1"/>
</dbReference>
<dbReference type="InterPro" id="IPR001633">
    <property type="entry name" value="EAL_dom"/>
</dbReference>
<dbReference type="CDD" id="cd00156">
    <property type="entry name" value="REC"/>
    <property type="match status" value="1"/>
</dbReference>
<dbReference type="EMBL" id="JBHRTP010000016">
    <property type="protein sequence ID" value="MFC3107477.1"/>
    <property type="molecule type" value="Genomic_DNA"/>
</dbReference>
<evidence type="ECO:0000259" key="4">
    <source>
        <dbReference type="PROSITE" id="PS50113"/>
    </source>
</evidence>
<evidence type="ECO:0000259" key="2">
    <source>
        <dbReference type="PROSITE" id="PS50110"/>
    </source>
</evidence>
<dbReference type="InterPro" id="IPR000014">
    <property type="entry name" value="PAS"/>
</dbReference>
<protein>
    <submittedName>
        <fullName evidence="7">EAL domain-containing protein</fullName>
    </submittedName>
</protein>
<dbReference type="PROSITE" id="PS50883">
    <property type="entry name" value="EAL"/>
    <property type="match status" value="1"/>
</dbReference>
<dbReference type="SMART" id="SM00448">
    <property type="entry name" value="REC"/>
    <property type="match status" value="1"/>
</dbReference>
<dbReference type="SMART" id="SM00091">
    <property type="entry name" value="PAS"/>
    <property type="match status" value="1"/>
</dbReference>
<dbReference type="InterPro" id="IPR035965">
    <property type="entry name" value="PAS-like_dom_sf"/>
</dbReference>
<dbReference type="Proteomes" id="UP001595530">
    <property type="component" value="Unassembled WGS sequence"/>
</dbReference>
<feature type="modified residue" description="4-aspartylphosphate" evidence="1">
    <location>
        <position position="57"/>
    </location>
</feature>
<dbReference type="SUPFAM" id="SSF52172">
    <property type="entry name" value="CheY-like"/>
    <property type="match status" value="1"/>
</dbReference>
<dbReference type="PANTHER" id="PTHR44757">
    <property type="entry name" value="DIGUANYLATE CYCLASE DGCP"/>
    <property type="match status" value="1"/>
</dbReference>
<evidence type="ECO:0000313" key="8">
    <source>
        <dbReference type="Proteomes" id="UP001595530"/>
    </source>
</evidence>
<dbReference type="CDD" id="cd01948">
    <property type="entry name" value="EAL"/>
    <property type="match status" value="1"/>
</dbReference>
<organism evidence="7 8">
    <name type="scientific">Undibacterium arcticum</name>
    <dbReference type="NCBI Taxonomy" id="1762892"/>
    <lineage>
        <taxon>Bacteria</taxon>
        <taxon>Pseudomonadati</taxon>
        <taxon>Pseudomonadota</taxon>
        <taxon>Betaproteobacteria</taxon>
        <taxon>Burkholderiales</taxon>
        <taxon>Oxalobacteraceae</taxon>
        <taxon>Undibacterium</taxon>
    </lineage>
</organism>
<dbReference type="InterPro" id="IPR000160">
    <property type="entry name" value="GGDEF_dom"/>
</dbReference>
<dbReference type="InterPro" id="IPR001789">
    <property type="entry name" value="Sig_transdc_resp-reg_receiver"/>
</dbReference>
<reference evidence="8" key="1">
    <citation type="journal article" date="2019" name="Int. J. Syst. Evol. Microbiol.">
        <title>The Global Catalogue of Microorganisms (GCM) 10K type strain sequencing project: providing services to taxonomists for standard genome sequencing and annotation.</title>
        <authorList>
            <consortium name="The Broad Institute Genomics Platform"/>
            <consortium name="The Broad Institute Genome Sequencing Center for Infectious Disease"/>
            <person name="Wu L."/>
            <person name="Ma J."/>
        </authorList>
    </citation>
    <scope>NUCLEOTIDE SEQUENCE [LARGE SCALE GENOMIC DNA]</scope>
    <source>
        <strain evidence="8">KCTC 42986</strain>
    </source>
</reference>
<evidence type="ECO:0000259" key="6">
    <source>
        <dbReference type="PROSITE" id="PS50887"/>
    </source>
</evidence>
<dbReference type="SMART" id="SM00086">
    <property type="entry name" value="PAC"/>
    <property type="match status" value="2"/>
</dbReference>
<feature type="domain" description="PAS" evidence="3">
    <location>
        <begin position="266"/>
        <end position="339"/>
    </location>
</feature>
<dbReference type="SMART" id="SM00052">
    <property type="entry name" value="EAL"/>
    <property type="match status" value="1"/>
</dbReference>
<dbReference type="SUPFAM" id="SSF141868">
    <property type="entry name" value="EAL domain-like"/>
    <property type="match status" value="1"/>
</dbReference>
<dbReference type="Gene3D" id="3.30.450.20">
    <property type="entry name" value="PAS domain"/>
    <property type="match status" value="2"/>
</dbReference>
<dbReference type="InterPro" id="IPR000700">
    <property type="entry name" value="PAS-assoc_C"/>
</dbReference>
<dbReference type="SMART" id="SM00267">
    <property type="entry name" value="GGDEF"/>
    <property type="match status" value="1"/>
</dbReference>
<dbReference type="InterPro" id="IPR035919">
    <property type="entry name" value="EAL_sf"/>
</dbReference>
<dbReference type="NCBIfam" id="TIGR00229">
    <property type="entry name" value="sensory_box"/>
    <property type="match status" value="1"/>
</dbReference>
<dbReference type="PROSITE" id="PS50887">
    <property type="entry name" value="GGDEF"/>
    <property type="match status" value="1"/>
</dbReference>
<dbReference type="Gene3D" id="3.30.70.270">
    <property type="match status" value="1"/>
</dbReference>
<dbReference type="Pfam" id="PF00989">
    <property type="entry name" value="PAS"/>
    <property type="match status" value="1"/>
</dbReference>
<dbReference type="PROSITE" id="PS50110">
    <property type="entry name" value="RESPONSE_REGULATORY"/>
    <property type="match status" value="1"/>
</dbReference>
<dbReference type="InterPro" id="IPR043128">
    <property type="entry name" value="Rev_trsase/Diguanyl_cyclase"/>
</dbReference>
<dbReference type="Pfam" id="PF00990">
    <property type="entry name" value="GGDEF"/>
    <property type="match status" value="1"/>
</dbReference>
<feature type="domain" description="GGDEF" evidence="6">
    <location>
        <begin position="428"/>
        <end position="561"/>
    </location>
</feature>
<dbReference type="NCBIfam" id="TIGR00254">
    <property type="entry name" value="GGDEF"/>
    <property type="match status" value="1"/>
</dbReference>
<dbReference type="CDD" id="cd00130">
    <property type="entry name" value="PAS"/>
    <property type="match status" value="2"/>
</dbReference>
<evidence type="ECO:0000259" key="3">
    <source>
        <dbReference type="PROSITE" id="PS50112"/>
    </source>
</evidence>
<dbReference type="RefSeq" id="WP_390331095.1">
    <property type="nucleotide sequence ID" value="NZ_JBHRTP010000016.1"/>
</dbReference>
<dbReference type="InterPro" id="IPR001610">
    <property type="entry name" value="PAC"/>
</dbReference>
<comment type="caution">
    <text evidence="7">The sequence shown here is derived from an EMBL/GenBank/DDBJ whole genome shotgun (WGS) entry which is preliminary data.</text>
</comment>
<feature type="domain" description="EAL" evidence="5">
    <location>
        <begin position="570"/>
        <end position="824"/>
    </location>
</feature>
<sequence length="827" mass="91573">MDAPLNLLIIEDTLADFLLVERHLRKDGLDAHCRQVANSADLVADLTDMNWDAVLSDYNVPGMEFTESLALVRSVLPDVPVILVSGTVGEENAVGLLKLGVTDFLLKENLTRLVPAIRRAQRDAAELRARHAAEQALREKSQLLLEMSALAHIGGWEYDPATGRCSWTEEVARIHEVSPSADTSIAFFFSFFHGEWRLKIETVLSQAIKYGKPFDLELEIVTAKGNRKWVRMVFAPTSDGGSVVKIRGSTQDITDRKRGEIMMFNQKERAEVTLHSIGDAVITTDAQGIIDYLNPVAQQLTGWSMEGAINKSLMDVLNIVDKNNKLPLPNPILPALSEGTISHLPVDCLLIRQDGRYSEIENSTAPIRSRDGSIIGAVLVFRDVTASREITAKIAYQAMHDALTGLPNRILALDRLQQAIGAALREGTCVGVLFLDLDRFKNINDSLGHSSGDYILEQVAARLLSVTRATDTVSRQGGDEFMIIMPSASHQVHFADLATKILDAVSAPYFVKQQELSLTISIGISMYPNDGSDASTLIKNADAAMYHAKEAGCDNYQFYATEMNSKAAKRLLFEVQLRHAVVRQEFVVYYQPKVDTADRKLIGAEALIRWNHPDLGLLTPANFIAIAEDSGLIVSIGQWVTEEVCRQNQAWLQHGHACVPISVNLSAIQFRNKSLVDSLRILLEETGLPPRLLELELTESVIMQGSETVIGTLQRLKQLGINLSIDDFGTGYSSLSYLKRFPIDTLKIDQSFVWDIAHDESNAAIIKAIISMAHSLKMSVIAEGVETQEQLAFLEAHQCDAIQGYYFSQPVPAMKFEEMLKVQRTLH</sequence>
<dbReference type="PROSITE" id="PS50113">
    <property type="entry name" value="PAC"/>
    <property type="match status" value="2"/>
</dbReference>
<proteinExistence type="predicted"/>
<feature type="domain" description="Response regulatory" evidence="2">
    <location>
        <begin position="6"/>
        <end position="122"/>
    </location>
</feature>
<evidence type="ECO:0000313" key="7">
    <source>
        <dbReference type="EMBL" id="MFC3107477.1"/>
    </source>
</evidence>
<name>A0ABV7F112_9BURK</name>
<evidence type="ECO:0000256" key="1">
    <source>
        <dbReference type="PROSITE-ProRule" id="PRU00169"/>
    </source>
</evidence>
<dbReference type="CDD" id="cd01949">
    <property type="entry name" value="GGDEF"/>
    <property type="match status" value="1"/>
</dbReference>
<dbReference type="Pfam" id="PF00563">
    <property type="entry name" value="EAL"/>
    <property type="match status" value="1"/>
</dbReference>
<evidence type="ECO:0000259" key="5">
    <source>
        <dbReference type="PROSITE" id="PS50883"/>
    </source>
</evidence>
<dbReference type="SUPFAM" id="SSF55073">
    <property type="entry name" value="Nucleotide cyclase"/>
    <property type="match status" value="1"/>
</dbReference>
<dbReference type="SUPFAM" id="SSF55785">
    <property type="entry name" value="PYP-like sensor domain (PAS domain)"/>
    <property type="match status" value="2"/>
</dbReference>
<dbReference type="InterPro" id="IPR011006">
    <property type="entry name" value="CheY-like_superfamily"/>
</dbReference>
<keyword evidence="8" id="KW-1185">Reference proteome</keyword>
<dbReference type="Gene3D" id="3.40.50.2300">
    <property type="match status" value="1"/>
</dbReference>
<dbReference type="PROSITE" id="PS50112">
    <property type="entry name" value="PAS"/>
    <property type="match status" value="1"/>
</dbReference>
<dbReference type="Gene3D" id="3.20.20.450">
    <property type="entry name" value="EAL domain"/>
    <property type="match status" value="1"/>
</dbReference>
<feature type="domain" description="PAC" evidence="4">
    <location>
        <begin position="214"/>
        <end position="265"/>
    </location>
</feature>
<dbReference type="InterPro" id="IPR052155">
    <property type="entry name" value="Biofilm_reg_signaling"/>
</dbReference>
<dbReference type="Pfam" id="PF00072">
    <property type="entry name" value="Response_reg"/>
    <property type="match status" value="1"/>
</dbReference>
<dbReference type="InterPro" id="IPR013767">
    <property type="entry name" value="PAS_fold"/>
</dbReference>
<gene>
    <name evidence="7" type="ORF">ACFOFO_05810</name>
</gene>